<evidence type="ECO:0000256" key="1">
    <source>
        <dbReference type="SAM" id="MobiDB-lite"/>
    </source>
</evidence>
<evidence type="ECO:0008006" key="5">
    <source>
        <dbReference type="Google" id="ProtNLM"/>
    </source>
</evidence>
<evidence type="ECO:0000256" key="2">
    <source>
        <dbReference type="SAM" id="Phobius"/>
    </source>
</evidence>
<dbReference type="RefSeq" id="WP_345258202.1">
    <property type="nucleotide sequence ID" value="NZ_BAABGY010000018.1"/>
</dbReference>
<keyword evidence="2" id="KW-1133">Transmembrane helix</keyword>
<feature type="transmembrane region" description="Helical" evidence="2">
    <location>
        <begin position="12"/>
        <end position="37"/>
    </location>
</feature>
<evidence type="ECO:0000313" key="3">
    <source>
        <dbReference type="EMBL" id="GAA4343850.1"/>
    </source>
</evidence>
<sequence>MNTWISPKRAAYFILCILVGSIIFHVFVLAGFIPAGIVWGGRAEDLHRLQQLESVSIALNALMALAVLGYTGTLGFRFRARVLRPCFWAMFVLFALNTVGNLLAKSSTETTIFTPITALLALLCLRVLLGGFAEETKIQNSKVKNPSRAHLSAGPANGGVGRF</sequence>
<dbReference type="Proteomes" id="UP001501725">
    <property type="component" value="Unassembled WGS sequence"/>
</dbReference>
<protein>
    <recommendedName>
        <fullName evidence="5">DUF4293 family protein</fullName>
    </recommendedName>
</protein>
<feature type="transmembrane region" description="Helical" evidence="2">
    <location>
        <begin position="85"/>
        <end position="104"/>
    </location>
</feature>
<reference evidence="4" key="1">
    <citation type="journal article" date="2019" name="Int. J. Syst. Evol. Microbiol.">
        <title>The Global Catalogue of Microorganisms (GCM) 10K type strain sequencing project: providing services to taxonomists for standard genome sequencing and annotation.</title>
        <authorList>
            <consortium name="The Broad Institute Genomics Platform"/>
            <consortium name="The Broad Institute Genome Sequencing Center for Infectious Disease"/>
            <person name="Wu L."/>
            <person name="Ma J."/>
        </authorList>
    </citation>
    <scope>NUCLEOTIDE SEQUENCE [LARGE SCALE GENOMIC DNA]</scope>
    <source>
        <strain evidence="4">JCM 17919</strain>
    </source>
</reference>
<comment type="caution">
    <text evidence="3">The sequence shown here is derived from an EMBL/GenBank/DDBJ whole genome shotgun (WGS) entry which is preliminary data.</text>
</comment>
<evidence type="ECO:0000313" key="4">
    <source>
        <dbReference type="Proteomes" id="UP001501725"/>
    </source>
</evidence>
<keyword evidence="2" id="KW-0812">Transmembrane</keyword>
<accession>A0ABP8HST6</accession>
<feature type="transmembrane region" description="Helical" evidence="2">
    <location>
        <begin position="110"/>
        <end position="129"/>
    </location>
</feature>
<feature type="region of interest" description="Disordered" evidence="1">
    <location>
        <begin position="143"/>
        <end position="163"/>
    </location>
</feature>
<gene>
    <name evidence="3" type="ORF">GCM10023184_44450</name>
</gene>
<keyword evidence="4" id="KW-1185">Reference proteome</keyword>
<name>A0ABP8HST6_9BACT</name>
<proteinExistence type="predicted"/>
<keyword evidence="2" id="KW-0472">Membrane</keyword>
<organism evidence="3 4">
    <name type="scientific">Flaviaesturariibacter amylovorans</name>
    <dbReference type="NCBI Taxonomy" id="1084520"/>
    <lineage>
        <taxon>Bacteria</taxon>
        <taxon>Pseudomonadati</taxon>
        <taxon>Bacteroidota</taxon>
        <taxon>Chitinophagia</taxon>
        <taxon>Chitinophagales</taxon>
        <taxon>Chitinophagaceae</taxon>
        <taxon>Flaviaestuariibacter</taxon>
    </lineage>
</organism>
<feature type="transmembrane region" description="Helical" evidence="2">
    <location>
        <begin position="57"/>
        <end position="78"/>
    </location>
</feature>
<dbReference type="EMBL" id="BAABGY010000018">
    <property type="protein sequence ID" value="GAA4343850.1"/>
    <property type="molecule type" value="Genomic_DNA"/>
</dbReference>